<proteinExistence type="predicted"/>
<organism evidence="2 3">
    <name type="scientific">Rubidibacter lacunae KORDI 51-2</name>
    <dbReference type="NCBI Taxonomy" id="582515"/>
    <lineage>
        <taxon>Bacteria</taxon>
        <taxon>Bacillati</taxon>
        <taxon>Cyanobacteriota</taxon>
        <taxon>Cyanophyceae</taxon>
        <taxon>Oscillatoriophycideae</taxon>
        <taxon>Chroococcales</taxon>
        <taxon>Aphanothecaceae</taxon>
        <taxon>Rubidibacter</taxon>
    </lineage>
</organism>
<accession>U5DJ98</accession>
<feature type="region of interest" description="Disordered" evidence="1">
    <location>
        <begin position="54"/>
        <end position="77"/>
    </location>
</feature>
<comment type="caution">
    <text evidence="2">The sequence shown here is derived from an EMBL/GenBank/DDBJ whole genome shotgun (WGS) entry which is preliminary data.</text>
</comment>
<evidence type="ECO:0000256" key="1">
    <source>
        <dbReference type="SAM" id="MobiDB-lite"/>
    </source>
</evidence>
<dbReference type="PATRIC" id="fig|582515.4.peg.2737"/>
<evidence type="ECO:0008006" key="4">
    <source>
        <dbReference type="Google" id="ProtNLM"/>
    </source>
</evidence>
<dbReference type="InterPro" id="IPR021297">
    <property type="entry name" value="YlqD"/>
</dbReference>
<evidence type="ECO:0000313" key="3">
    <source>
        <dbReference type="Proteomes" id="UP000016960"/>
    </source>
</evidence>
<dbReference type="Pfam" id="PF11068">
    <property type="entry name" value="YlqD"/>
    <property type="match status" value="1"/>
</dbReference>
<dbReference type="AlphaFoldDB" id="U5DJ98"/>
<keyword evidence="3" id="KW-1185">Reference proteome</keyword>
<dbReference type="OrthoDB" id="9804635at2"/>
<protein>
    <recommendedName>
        <fullName evidence="4">YlqD protein</fullName>
    </recommendedName>
</protein>
<dbReference type="EMBL" id="ASSJ01000058">
    <property type="protein sequence ID" value="ERN41007.1"/>
    <property type="molecule type" value="Genomic_DNA"/>
</dbReference>
<name>U5DJ98_9CHRO</name>
<dbReference type="STRING" id="582515.KR51_00024260"/>
<dbReference type="Proteomes" id="UP000016960">
    <property type="component" value="Unassembled WGS sequence"/>
</dbReference>
<evidence type="ECO:0000313" key="2">
    <source>
        <dbReference type="EMBL" id="ERN41007.1"/>
    </source>
</evidence>
<dbReference type="InParanoid" id="U5DJ98"/>
<sequence>MNEPKSLLLKRPVTLKVIVTQRWKDEAQQQLQAQIDQIEAQIQQLETQGQRAIAELQKQTTTPPNPETPQQIRSVQSQVERKQREAIERKNQALQQLQQVQLLELGKEVAQGQMDSFVRIESGDNLVRKMQVEIVIRDGVVEEIRGDA</sequence>
<dbReference type="RefSeq" id="WP_022607659.1">
    <property type="nucleotide sequence ID" value="NZ_ASSJ01000058.1"/>
</dbReference>
<gene>
    <name evidence="2" type="ORF">KR51_00024260</name>
</gene>
<dbReference type="eggNOG" id="ENOG50301P4">
    <property type="taxonomic scope" value="Bacteria"/>
</dbReference>
<reference evidence="2 3" key="1">
    <citation type="submission" date="2013-05" db="EMBL/GenBank/DDBJ databases">
        <title>Draft genome sequence of Rubidibacter lacunae KORDI 51-2.</title>
        <authorList>
            <person name="Choi D.H."/>
            <person name="Noh J.H."/>
            <person name="Kwon K.-K."/>
            <person name="Lee J.-H."/>
            <person name="Ryu J.-Y."/>
        </authorList>
    </citation>
    <scope>NUCLEOTIDE SEQUENCE [LARGE SCALE GENOMIC DNA]</scope>
    <source>
        <strain evidence="2 3">KORDI 51-2</strain>
    </source>
</reference>
<dbReference type="Gene3D" id="6.10.140.1110">
    <property type="match status" value="1"/>
</dbReference>